<evidence type="ECO:0000313" key="8">
    <source>
        <dbReference type="Proteomes" id="UP000198892"/>
    </source>
</evidence>
<reference evidence="8" key="1">
    <citation type="submission" date="2016-10" db="EMBL/GenBank/DDBJ databases">
        <authorList>
            <person name="Varghese N."/>
            <person name="Submissions S."/>
        </authorList>
    </citation>
    <scope>NUCLEOTIDE SEQUENCE [LARGE SCALE GENOMIC DNA]</scope>
    <source>
        <strain evidence="8">S7</strain>
    </source>
</reference>
<sequence>MKNREKVRFFYSPGDRDFIRENCTRYWPHEVEEVIERAALACENTFVFTHRWDMERCEEPYTFKNGIDWTFRFHGDFEWTVNLNRARFMAELGQAYWLTGEERFAASFIRLMNDWIRQNPVTEEEIHQSRSRQYNVKDTWRKLDSGIRITNWIKGFFCIQESKQWGEAEQEAFVRALELHGLYLSIAYTPHDRQSNWGFLETNGLFQIALLFPEIEGAPQWLRLAEERLETMCELQVFEDGMHNEQSPMYHHEVLHCLFEPVLLADIHQHPLPKKVRDTLNTMFTASLSWVKPDGRQPMISDSDHTDIRDVLTQGAVLYQRGDLKSRGYSVLDYEGIWYFGEDGMRNYQELTNMEPAFCSTHLSQSGYSVMRTDWSDDAHYLLFDGGHMDIIRAHGHDDFLHFDLTVFGTDFLIDTGRYTYMETPERRYFKESFQHNTTSVDDFSISVYENSWSWGDAAQPTNVYWNTSQAFDYVQAGHNGYRRLEDPVDVLRQILFVKPHYWIIVDTFYSQAEHEFQQHFHFDEHIALEAASSAVNARADKEAALNIIPLEEAVTVEEQACWISKHYNQKAPSRKLTMKQKGKGFTKFVTALVPYKQNESPDFSINTIETFDSRNRKQSENEATAIEVTRGGDEAEVIVFSHQGPFSFQCSGSQMTGDVLLLKRQGDQEQTWVVKV</sequence>
<feature type="domain" description="Heparin-sulfate lyase N-terminal" evidence="6">
    <location>
        <begin position="30"/>
        <end position="312"/>
    </location>
</feature>
<dbReference type="Proteomes" id="UP000198892">
    <property type="component" value="Unassembled WGS sequence"/>
</dbReference>
<dbReference type="Pfam" id="PF07940">
    <property type="entry name" value="Hepar_II_III_C"/>
    <property type="match status" value="1"/>
</dbReference>
<dbReference type="OrthoDB" id="7335480at2"/>
<evidence type="ECO:0000259" key="6">
    <source>
        <dbReference type="Pfam" id="PF16889"/>
    </source>
</evidence>
<dbReference type="PANTHER" id="PTHR39210">
    <property type="entry name" value="HEPARIN-SULFATE LYASE"/>
    <property type="match status" value="1"/>
</dbReference>
<keyword evidence="4" id="KW-0456">Lyase</keyword>
<dbReference type="InterPro" id="IPR012480">
    <property type="entry name" value="Hepar_II_III_C"/>
</dbReference>
<proteinExistence type="predicted"/>
<organism evidence="7 8">
    <name type="scientific">Salibacterium halotolerans</name>
    <dbReference type="NCBI Taxonomy" id="1884432"/>
    <lineage>
        <taxon>Bacteria</taxon>
        <taxon>Bacillati</taxon>
        <taxon>Bacillota</taxon>
        <taxon>Bacilli</taxon>
        <taxon>Bacillales</taxon>
        <taxon>Bacillaceae</taxon>
    </lineage>
</organism>
<evidence type="ECO:0000256" key="4">
    <source>
        <dbReference type="ARBA" id="ARBA00023239"/>
    </source>
</evidence>
<dbReference type="InterPro" id="IPR031680">
    <property type="entry name" value="Hepar_II_III_N"/>
</dbReference>
<evidence type="ECO:0000313" key="7">
    <source>
        <dbReference type="EMBL" id="SFP66908.1"/>
    </source>
</evidence>
<evidence type="ECO:0000256" key="3">
    <source>
        <dbReference type="ARBA" id="ARBA00022764"/>
    </source>
</evidence>
<keyword evidence="3" id="KW-0574">Periplasm</keyword>
<keyword evidence="2" id="KW-0732">Signal</keyword>
<comment type="subcellular location">
    <subcellularLocation>
        <location evidence="1">Periplasm</location>
    </subcellularLocation>
</comment>
<feature type="domain" description="Heparinase II/III-like C-terminal" evidence="5">
    <location>
        <begin position="359"/>
        <end position="583"/>
    </location>
</feature>
<evidence type="ECO:0000256" key="2">
    <source>
        <dbReference type="ARBA" id="ARBA00022729"/>
    </source>
</evidence>
<dbReference type="SUPFAM" id="SSF48230">
    <property type="entry name" value="Chondroitin AC/alginate lyase"/>
    <property type="match status" value="1"/>
</dbReference>
<dbReference type="Gene3D" id="2.70.98.70">
    <property type="match status" value="1"/>
</dbReference>
<keyword evidence="8" id="KW-1185">Reference proteome</keyword>
<dbReference type="RefSeq" id="WP_093336811.1">
    <property type="nucleotide sequence ID" value="NZ_FOXD01000008.1"/>
</dbReference>
<dbReference type="GO" id="GO:0042597">
    <property type="term" value="C:periplasmic space"/>
    <property type="evidence" value="ECO:0007669"/>
    <property type="project" value="UniProtKB-SubCell"/>
</dbReference>
<dbReference type="EMBL" id="FOXD01000008">
    <property type="protein sequence ID" value="SFP66908.1"/>
    <property type="molecule type" value="Genomic_DNA"/>
</dbReference>
<dbReference type="PANTHER" id="PTHR39210:SF1">
    <property type="entry name" value="HEPARIN-SULFATE LYASE"/>
    <property type="match status" value="1"/>
</dbReference>
<accession>A0A1I5S7X8</accession>
<dbReference type="GO" id="GO:0016829">
    <property type="term" value="F:lyase activity"/>
    <property type="evidence" value="ECO:0007669"/>
    <property type="project" value="UniProtKB-KW"/>
</dbReference>
<dbReference type="AlphaFoldDB" id="A0A1I5S7X8"/>
<evidence type="ECO:0000259" key="5">
    <source>
        <dbReference type="Pfam" id="PF07940"/>
    </source>
</evidence>
<dbReference type="Pfam" id="PF16889">
    <property type="entry name" value="Hepar_II_III_N"/>
    <property type="match status" value="1"/>
</dbReference>
<dbReference type="InterPro" id="IPR008929">
    <property type="entry name" value="Chondroitin_lyas"/>
</dbReference>
<dbReference type="Gene3D" id="1.50.10.100">
    <property type="entry name" value="Chondroitin AC/alginate lyase"/>
    <property type="match status" value="1"/>
</dbReference>
<protein>
    <submittedName>
        <fullName evidence="7">Heparinase II/III-like protein</fullName>
    </submittedName>
</protein>
<evidence type="ECO:0000256" key="1">
    <source>
        <dbReference type="ARBA" id="ARBA00004418"/>
    </source>
</evidence>
<gene>
    <name evidence="7" type="ORF">SAMN05518683_10886</name>
</gene>
<dbReference type="STRING" id="1884432.SAMN05518683_10886"/>
<name>A0A1I5S7X8_9BACI</name>